<reference evidence="1" key="2">
    <citation type="submission" date="2014-07" db="EMBL/GenBank/DDBJ databases">
        <authorList>
            <person name="Hull J."/>
        </authorList>
    </citation>
    <scope>NUCLEOTIDE SEQUENCE</scope>
</reference>
<reference evidence="1" key="1">
    <citation type="journal article" date="2014" name="PLoS ONE">
        <title>Transcriptome-Based Identification of ABC Transporters in the Western Tarnished Plant Bug Lygus hesperus.</title>
        <authorList>
            <person name="Hull J.J."/>
            <person name="Chaney K."/>
            <person name="Geib S.M."/>
            <person name="Fabrick J.A."/>
            <person name="Brent C.S."/>
            <person name="Walsh D."/>
            <person name="Lavine L.C."/>
        </authorList>
    </citation>
    <scope>NUCLEOTIDE SEQUENCE</scope>
</reference>
<dbReference type="EMBL" id="GBHO01004348">
    <property type="protein sequence ID" value="JAG39256.1"/>
    <property type="molecule type" value="Transcribed_RNA"/>
</dbReference>
<dbReference type="AlphaFoldDB" id="A0A0A9Z5U7"/>
<proteinExistence type="predicted"/>
<accession>A0A0A9Z5U7</accession>
<protein>
    <submittedName>
        <fullName evidence="1">Uncharacterized protein</fullName>
    </submittedName>
</protein>
<evidence type="ECO:0000313" key="1">
    <source>
        <dbReference type="EMBL" id="JAG39256.1"/>
    </source>
</evidence>
<organism evidence="1">
    <name type="scientific">Lygus hesperus</name>
    <name type="common">Western plant bug</name>
    <dbReference type="NCBI Taxonomy" id="30085"/>
    <lineage>
        <taxon>Eukaryota</taxon>
        <taxon>Metazoa</taxon>
        <taxon>Ecdysozoa</taxon>
        <taxon>Arthropoda</taxon>
        <taxon>Hexapoda</taxon>
        <taxon>Insecta</taxon>
        <taxon>Pterygota</taxon>
        <taxon>Neoptera</taxon>
        <taxon>Paraneoptera</taxon>
        <taxon>Hemiptera</taxon>
        <taxon>Heteroptera</taxon>
        <taxon>Panheteroptera</taxon>
        <taxon>Cimicomorpha</taxon>
        <taxon>Miridae</taxon>
        <taxon>Mirini</taxon>
        <taxon>Lygus</taxon>
    </lineage>
</organism>
<name>A0A0A9Z5U7_LYGHE</name>
<sequence length="103" mass="12188">MNIEKNITINGESITNDSIVDNNKRMDKNDDMNNKVDTIDKMYEMDEMNKMYEMNKVYEVDKDSINNDELDILYNKEIDESGMKNDSMLNILCNKALQKTQYR</sequence>
<gene>
    <name evidence="1" type="ORF">CM83_102129</name>
</gene>